<dbReference type="Proteomes" id="UP000008730">
    <property type="component" value="Segment"/>
</dbReference>
<sequence>MIHTDELTKLVSWFKTSKDNIRDEVIKAGLNSSAAESFDIPHLYDSLHMILNIDATIGAPCIKVYDKYSDVAPFAMICKIIELYRMQLK</sequence>
<accession>E5E3Z8</accession>
<gene>
    <name evidence="1" type="ORF">Acj61p017</name>
</gene>
<dbReference type="RefSeq" id="YP_004009634.1">
    <property type="nucleotide sequence ID" value="NC_014661.1"/>
</dbReference>
<dbReference type="EMBL" id="GU911519">
    <property type="protein sequence ID" value="ADG35982.1"/>
    <property type="molecule type" value="Genomic_DNA"/>
</dbReference>
<proteinExistence type="predicted"/>
<dbReference type="KEGG" id="vg:9925908"/>
<dbReference type="GeneID" id="9925908"/>
<protein>
    <submittedName>
        <fullName evidence="1">Uncharacterized protein</fullName>
    </submittedName>
</protein>
<keyword evidence="2" id="KW-1185">Reference proteome</keyword>
<reference evidence="1 2" key="1">
    <citation type="journal article" date="2010" name="Virol. J.">
        <title>Genomes of the T4-related bacteriophages as windows on microbial genome evolution.</title>
        <authorList>
            <person name="Petrov V.M."/>
            <person name="Ratnayaka S."/>
            <person name="Nolan J.M."/>
            <person name="Miller E.S."/>
            <person name="Karam J.D."/>
        </authorList>
    </citation>
    <scope>NUCLEOTIDE SEQUENCE [LARGE SCALE GENOMIC DNA]</scope>
</reference>
<name>E5E3Z8_9CAUD</name>
<evidence type="ECO:0000313" key="1">
    <source>
        <dbReference type="EMBL" id="ADG35982.1"/>
    </source>
</evidence>
<evidence type="ECO:0000313" key="2">
    <source>
        <dbReference type="Proteomes" id="UP000008730"/>
    </source>
</evidence>
<organism evidence="1 2">
    <name type="scientific">Acinetobacter phage Acj61</name>
    <dbReference type="NCBI Taxonomy" id="760732"/>
    <lineage>
        <taxon>Viruses</taxon>
        <taxon>Duplodnaviria</taxon>
        <taxon>Heunggongvirae</taxon>
        <taxon>Uroviricota</taxon>
        <taxon>Caudoviricetes</taxon>
        <taxon>Pantevenvirales</taxon>
        <taxon>Straboviridae</taxon>
        <taxon>Twarogvirinae</taxon>
        <taxon>Lasallevirus</taxon>
        <taxon>Lasallevirus Acj61</taxon>
        <taxon>Acinetobacter virus Acj61</taxon>
    </lineage>
</organism>